<dbReference type="EMBL" id="LSNE01000011">
    <property type="protein sequence ID" value="KXI27355.1"/>
    <property type="molecule type" value="Genomic_DNA"/>
</dbReference>
<dbReference type="InterPro" id="IPR050201">
    <property type="entry name" value="Bacterial_glucokinase"/>
</dbReference>
<dbReference type="GO" id="GO:0005829">
    <property type="term" value="C:cytosol"/>
    <property type="evidence" value="ECO:0007669"/>
    <property type="project" value="TreeGrafter"/>
</dbReference>
<dbReference type="AlphaFoldDB" id="A0A148KM82"/>
<proteinExistence type="inferred from homology"/>
<accession>A0A148KM82</accession>
<name>A0A148KM82_9ALTE</name>
<keyword evidence="10" id="KW-1185">Reference proteome</keyword>
<feature type="binding site" evidence="7">
    <location>
        <begin position="7"/>
        <end position="12"/>
    </location>
    <ligand>
        <name>ATP</name>
        <dbReference type="ChEBI" id="CHEBI:30616"/>
    </ligand>
</feature>
<evidence type="ECO:0000256" key="7">
    <source>
        <dbReference type="HAMAP-Rule" id="MF_00524"/>
    </source>
</evidence>
<comment type="subcellular location">
    <subcellularLocation>
        <location evidence="7">Cytoplasm</location>
    </subcellularLocation>
</comment>
<dbReference type="RefSeq" id="WP_068380684.1">
    <property type="nucleotide sequence ID" value="NZ_LSNE01000011.1"/>
</dbReference>
<protein>
    <recommendedName>
        <fullName evidence="7">Glucokinase</fullName>
        <ecNumber evidence="7">2.7.1.2</ecNumber>
    </recommendedName>
    <alternativeName>
        <fullName evidence="7">Glucose kinase</fullName>
    </alternativeName>
</protein>
<keyword evidence="4 7" id="KW-0418">Kinase</keyword>
<dbReference type="STRING" id="1799789.AX660_21790"/>
<keyword evidence="5 7" id="KW-0067">ATP-binding</keyword>
<evidence type="ECO:0000256" key="4">
    <source>
        <dbReference type="ARBA" id="ARBA00022777"/>
    </source>
</evidence>
<dbReference type="GO" id="GO:0005536">
    <property type="term" value="F:D-glucose binding"/>
    <property type="evidence" value="ECO:0007669"/>
    <property type="project" value="InterPro"/>
</dbReference>
<dbReference type="InterPro" id="IPR043129">
    <property type="entry name" value="ATPase_NBD"/>
</dbReference>
<dbReference type="GO" id="GO:0006096">
    <property type="term" value="P:glycolytic process"/>
    <property type="evidence" value="ECO:0007669"/>
    <property type="project" value="UniProtKB-UniRule"/>
</dbReference>
<keyword evidence="3 7" id="KW-0547">Nucleotide-binding</keyword>
<dbReference type="GO" id="GO:0005524">
    <property type="term" value="F:ATP binding"/>
    <property type="evidence" value="ECO:0007669"/>
    <property type="project" value="UniProtKB-UniRule"/>
</dbReference>
<gene>
    <name evidence="7 9" type="primary">glk</name>
    <name evidence="9" type="ORF">AX660_21790</name>
</gene>
<dbReference type="Gene3D" id="3.30.420.40">
    <property type="match status" value="1"/>
</dbReference>
<dbReference type="NCBIfam" id="TIGR00749">
    <property type="entry name" value="glk"/>
    <property type="match status" value="1"/>
</dbReference>
<dbReference type="Pfam" id="PF02685">
    <property type="entry name" value="Glucokinase"/>
    <property type="match status" value="1"/>
</dbReference>
<dbReference type="PANTHER" id="PTHR47690">
    <property type="entry name" value="GLUCOKINASE"/>
    <property type="match status" value="1"/>
</dbReference>
<dbReference type="FunFam" id="3.40.367.20:FF:000002">
    <property type="entry name" value="Glucokinase"/>
    <property type="match status" value="1"/>
</dbReference>
<dbReference type="PANTHER" id="PTHR47690:SF1">
    <property type="entry name" value="GLUCOKINASE"/>
    <property type="match status" value="1"/>
</dbReference>
<dbReference type="InterPro" id="IPR003836">
    <property type="entry name" value="Glucokinase"/>
</dbReference>
<evidence type="ECO:0000256" key="5">
    <source>
        <dbReference type="ARBA" id="ARBA00022840"/>
    </source>
</evidence>
<dbReference type="HAMAP" id="MF_00524">
    <property type="entry name" value="Glucokinase"/>
    <property type="match status" value="1"/>
</dbReference>
<evidence type="ECO:0000256" key="6">
    <source>
        <dbReference type="ARBA" id="ARBA00023152"/>
    </source>
</evidence>
<dbReference type="Gene3D" id="3.40.367.20">
    <property type="match status" value="1"/>
</dbReference>
<keyword evidence="1 7" id="KW-0963">Cytoplasm</keyword>
<comment type="similarity">
    <text evidence="7 8">Belongs to the bacterial glucokinase family.</text>
</comment>
<dbReference type="Proteomes" id="UP000070299">
    <property type="component" value="Unassembled WGS sequence"/>
</dbReference>
<dbReference type="GO" id="GO:0004340">
    <property type="term" value="F:glucokinase activity"/>
    <property type="evidence" value="ECO:0007669"/>
    <property type="project" value="UniProtKB-UniRule"/>
</dbReference>
<reference evidence="10" key="1">
    <citation type="submission" date="2016-02" db="EMBL/GenBank/DDBJ databases">
        <authorList>
            <person name="Schultz-Johansen M."/>
            <person name="Glaring M.A."/>
            <person name="Bech P.K."/>
            <person name="Stougaard P."/>
        </authorList>
    </citation>
    <scope>NUCLEOTIDE SEQUENCE [LARGE SCALE GENOMIC DNA]</scope>
    <source>
        <strain evidence="10">S66</strain>
    </source>
</reference>
<dbReference type="NCBIfam" id="NF001416">
    <property type="entry name" value="PRK00292.1-3"/>
    <property type="match status" value="1"/>
</dbReference>
<keyword evidence="6 7" id="KW-0324">Glycolysis</keyword>
<evidence type="ECO:0000256" key="1">
    <source>
        <dbReference type="ARBA" id="ARBA00022490"/>
    </source>
</evidence>
<dbReference type="EC" id="2.7.1.2" evidence="7"/>
<evidence type="ECO:0000256" key="8">
    <source>
        <dbReference type="RuleBase" id="RU004046"/>
    </source>
</evidence>
<evidence type="ECO:0000256" key="2">
    <source>
        <dbReference type="ARBA" id="ARBA00022679"/>
    </source>
</evidence>
<dbReference type="SUPFAM" id="SSF53067">
    <property type="entry name" value="Actin-like ATPase domain"/>
    <property type="match status" value="1"/>
</dbReference>
<evidence type="ECO:0000313" key="9">
    <source>
        <dbReference type="EMBL" id="KXI27355.1"/>
    </source>
</evidence>
<keyword evidence="2 7" id="KW-0808">Transferase</keyword>
<evidence type="ECO:0000313" key="10">
    <source>
        <dbReference type="Proteomes" id="UP000070299"/>
    </source>
</evidence>
<comment type="caution">
    <text evidence="9">The sequence shown here is derived from an EMBL/GenBank/DDBJ whole genome shotgun (WGS) entry which is preliminary data.</text>
</comment>
<evidence type="ECO:0000256" key="3">
    <source>
        <dbReference type="ARBA" id="ARBA00022741"/>
    </source>
</evidence>
<dbReference type="OrthoDB" id="9800595at2"/>
<dbReference type="CDD" id="cd24008">
    <property type="entry name" value="ASKHA_NBD_GLK"/>
    <property type="match status" value="1"/>
</dbReference>
<comment type="catalytic activity">
    <reaction evidence="7">
        <text>D-glucose + ATP = D-glucose 6-phosphate + ADP + H(+)</text>
        <dbReference type="Rhea" id="RHEA:17825"/>
        <dbReference type="ChEBI" id="CHEBI:4167"/>
        <dbReference type="ChEBI" id="CHEBI:15378"/>
        <dbReference type="ChEBI" id="CHEBI:30616"/>
        <dbReference type="ChEBI" id="CHEBI:61548"/>
        <dbReference type="ChEBI" id="CHEBI:456216"/>
        <dbReference type="EC" id="2.7.1.2"/>
    </reaction>
</comment>
<organism evidence="9 10">
    <name type="scientific">Paraglaciecola hydrolytica</name>
    <dbReference type="NCBI Taxonomy" id="1799789"/>
    <lineage>
        <taxon>Bacteria</taxon>
        <taxon>Pseudomonadati</taxon>
        <taxon>Pseudomonadota</taxon>
        <taxon>Gammaproteobacteria</taxon>
        <taxon>Alteromonadales</taxon>
        <taxon>Alteromonadaceae</taxon>
        <taxon>Paraglaciecola</taxon>
    </lineage>
</organism>
<sequence length="317" mass="34222">MSINFVADVGGTNIRLAQIENGKLTKIKKYLCSDYSTITAAIQTYFAAFPDVKFSAGCLGVACPVNSDFISMTNNSWQFSIAKLQESLGLEWLGVINDFTAVAHAVTVLNQQQKQQIGQGQAVATDNIAVFGPGTGLGVKHLTMTPQGWLALDGEGGHVDFAPVDEEDLAIWRFLTAKYGHASAEEVMSGRGLLHIYQALAAHKGVPAAFDDPADITDRALDGSCELSRATLNQFCRIMGSFAGNLALNMGTRGGVYIGGGIAPRFLNFIKDSDFRMRFEAKGRFRDYVASIPTFIITEPDHGLIGAMAYLEQNHKG</sequence>